<organism evidence="2">
    <name type="scientific">bioreactor metagenome</name>
    <dbReference type="NCBI Taxonomy" id="1076179"/>
    <lineage>
        <taxon>unclassified sequences</taxon>
        <taxon>metagenomes</taxon>
        <taxon>ecological metagenomes</taxon>
    </lineage>
</organism>
<accession>A0A644VFS5</accession>
<dbReference type="Pfam" id="PF14397">
    <property type="entry name" value="ATPgrasp_ST"/>
    <property type="match status" value="1"/>
</dbReference>
<dbReference type="InterPro" id="IPR039523">
    <property type="entry name" value="RimK-rel_E_lig_ATP-grasp"/>
</dbReference>
<feature type="domain" description="Alpha-L-glutamate ligase-related protein ATP-grasp" evidence="1">
    <location>
        <begin position="41"/>
        <end position="185"/>
    </location>
</feature>
<name>A0A644VFS5_9ZZZZ</name>
<dbReference type="EMBL" id="VSSQ01000292">
    <property type="protein sequence ID" value="MPL90025.1"/>
    <property type="molecule type" value="Genomic_DNA"/>
</dbReference>
<dbReference type="SUPFAM" id="SSF56059">
    <property type="entry name" value="Glutathione synthetase ATP-binding domain-like"/>
    <property type="match status" value="1"/>
</dbReference>
<evidence type="ECO:0000259" key="1">
    <source>
        <dbReference type="Pfam" id="PF14397"/>
    </source>
</evidence>
<proteinExistence type="predicted"/>
<gene>
    <name evidence="2" type="ORF">SDC9_36070</name>
</gene>
<protein>
    <recommendedName>
        <fullName evidence="1">Alpha-L-glutamate ligase-related protein ATP-grasp domain-containing protein</fullName>
    </recommendedName>
</protein>
<sequence>MNFFKNYDNDIVIKEEFGRGGKEVSIIKAVDFELNKLRSGKNYVIQPFVEQFELLNRLNPNSVNTFRVNTFLEENGTISVRFVFLRFGTNESKVDNLASGGNLLFFDLDGKPSRFAYDKLGSEIGEKHENTGFEFSKLIIPGYTVMLEKCREAHRKFPYVRLIGWDVCFDREGNPILLEWNADRPHIDALEGKFGPFFSEGIFTKYA</sequence>
<reference evidence="2" key="1">
    <citation type="submission" date="2019-08" db="EMBL/GenBank/DDBJ databases">
        <authorList>
            <person name="Kucharzyk K."/>
            <person name="Murdoch R.W."/>
            <person name="Higgins S."/>
            <person name="Loffler F."/>
        </authorList>
    </citation>
    <scope>NUCLEOTIDE SEQUENCE</scope>
</reference>
<evidence type="ECO:0000313" key="2">
    <source>
        <dbReference type="EMBL" id="MPL90025.1"/>
    </source>
</evidence>
<comment type="caution">
    <text evidence="2">The sequence shown here is derived from an EMBL/GenBank/DDBJ whole genome shotgun (WGS) entry which is preliminary data.</text>
</comment>
<dbReference type="AlphaFoldDB" id="A0A644VFS5"/>